<feature type="compositionally biased region" description="Polar residues" evidence="1">
    <location>
        <begin position="375"/>
        <end position="394"/>
    </location>
</feature>
<reference evidence="2" key="1">
    <citation type="submission" date="2018-12" db="EMBL/GenBank/DDBJ databases">
        <authorList>
            <person name="Syme R.A."/>
            <person name="Farfan-Caceres L."/>
            <person name="Lichtenzveig J."/>
        </authorList>
    </citation>
    <scope>NUCLEOTIDE SEQUENCE</scope>
    <source>
        <strain evidence="2">Al4</strain>
    </source>
</reference>
<evidence type="ECO:0000256" key="1">
    <source>
        <dbReference type="SAM" id="MobiDB-lite"/>
    </source>
</evidence>
<sequence>MVWRQPQSSCNNGLPIRRPSPVRAFKGNCCFDSQLRTTEGIHHTAYLHHNEFAPTPNRFSILAGLNPSPETKWAFDFIPTPTPGSKRRGKRGGKQQRRKQVLEKTHETPDPNGLEGFCGGFGALYLDDNEPTVASQESHYKLSEGCTSAANAVRHHWAPQFRPNSLPTSRPNVQLKALKQQKRRCLSSPKAAQDALIDILPSKQKVYPRFPLSAFLKDLASPNGCVGDWPPSSPACESASPLRTTKVSSPPIAATSVTLAQPAIAACCTSTTSRNTITSFSNAIGMHHAVSMTPSLSARRRSPHNCFPVPSLSAPRSRPASVATMPPASTIELEPTTLSAVPYFPQLASSPVEMPVISPTTFRPFATSVAMPPASTIQPSLTARPPRQSTSQKSPWGWQEVSEGITIFHTTPSTLITAPVTSPYPFVYPPRPWIPTVMSTELSKDTASAPSMPLNFAASPFSPKVQKTLEDFLDMGHADDCWCSRSNHEPRDEGATTGSTTVRESAPISSRAVMEVPATIWRTSNTDVASGGSQAPHNLPDLQDDIENSSSDSGAVLTTPSSELSWSLFEDLMRLDQISQPIDSDDDEWVAVSRCLRGRRPSSLSSCSASDALVLTPNTVANAASPVVLLPSLPQTPLMLAYQARVSDVESEIE</sequence>
<evidence type="ECO:0000313" key="2">
    <source>
        <dbReference type="EMBL" id="KAF9697207.1"/>
    </source>
</evidence>
<comment type="caution">
    <text evidence="2">The sequence shown here is derived from an EMBL/GenBank/DDBJ whole genome shotgun (WGS) entry which is preliminary data.</text>
</comment>
<name>A0A8H7MKJ0_9PLEO</name>
<dbReference type="AlphaFoldDB" id="A0A8H7MKJ0"/>
<organism evidence="2 3">
    <name type="scientific">Ascochyta lentis</name>
    <dbReference type="NCBI Taxonomy" id="205686"/>
    <lineage>
        <taxon>Eukaryota</taxon>
        <taxon>Fungi</taxon>
        <taxon>Dikarya</taxon>
        <taxon>Ascomycota</taxon>
        <taxon>Pezizomycotina</taxon>
        <taxon>Dothideomycetes</taxon>
        <taxon>Pleosporomycetidae</taxon>
        <taxon>Pleosporales</taxon>
        <taxon>Pleosporineae</taxon>
        <taxon>Didymellaceae</taxon>
        <taxon>Ascochyta</taxon>
    </lineage>
</organism>
<gene>
    <name evidence="2" type="ORF">EKO04_004959</name>
</gene>
<accession>A0A8H7MKJ0</accession>
<feature type="compositionally biased region" description="Basic and acidic residues" evidence="1">
    <location>
        <begin position="485"/>
        <end position="494"/>
    </location>
</feature>
<feature type="region of interest" description="Disordered" evidence="1">
    <location>
        <begin position="76"/>
        <end position="113"/>
    </location>
</feature>
<dbReference type="Proteomes" id="UP000651452">
    <property type="component" value="Unassembled WGS sequence"/>
</dbReference>
<dbReference type="OrthoDB" id="3798510at2759"/>
<dbReference type="EMBL" id="RZGK01000008">
    <property type="protein sequence ID" value="KAF9697207.1"/>
    <property type="molecule type" value="Genomic_DNA"/>
</dbReference>
<reference evidence="2" key="2">
    <citation type="submission" date="2020-09" db="EMBL/GenBank/DDBJ databases">
        <title>Reference genome assembly for Australian Ascochyta lentis isolate Al4.</title>
        <authorList>
            <person name="Lee R.C."/>
            <person name="Farfan-Caceres L.M."/>
            <person name="Debler J.W."/>
            <person name="Williams A.H."/>
            <person name="Henares B.M."/>
        </authorList>
    </citation>
    <scope>NUCLEOTIDE SEQUENCE</scope>
    <source>
        <strain evidence="2">Al4</strain>
    </source>
</reference>
<protein>
    <submittedName>
        <fullName evidence="2">Uncharacterized protein</fullName>
    </submittedName>
</protein>
<keyword evidence="3" id="KW-1185">Reference proteome</keyword>
<feature type="compositionally biased region" description="Basic residues" evidence="1">
    <location>
        <begin position="85"/>
        <end position="99"/>
    </location>
</feature>
<feature type="compositionally biased region" description="Basic and acidic residues" evidence="1">
    <location>
        <begin position="100"/>
        <end position="109"/>
    </location>
</feature>
<evidence type="ECO:0000313" key="3">
    <source>
        <dbReference type="Proteomes" id="UP000651452"/>
    </source>
</evidence>
<feature type="region of interest" description="Disordered" evidence="1">
    <location>
        <begin position="485"/>
        <end position="509"/>
    </location>
</feature>
<feature type="region of interest" description="Disordered" evidence="1">
    <location>
        <begin position="375"/>
        <end position="396"/>
    </location>
</feature>
<proteinExistence type="predicted"/>